<evidence type="ECO:0000313" key="7">
    <source>
        <dbReference type="Proteomes" id="UP000632454"/>
    </source>
</evidence>
<reference evidence="7" key="1">
    <citation type="journal article" date="2019" name="Int. J. Syst. Evol. Microbiol.">
        <title>The Global Catalogue of Microorganisms (GCM) 10K type strain sequencing project: providing services to taxonomists for standard genome sequencing and annotation.</title>
        <authorList>
            <consortium name="The Broad Institute Genomics Platform"/>
            <consortium name="The Broad Institute Genome Sequencing Center for Infectious Disease"/>
            <person name="Wu L."/>
            <person name="Ma J."/>
        </authorList>
    </citation>
    <scope>NUCLEOTIDE SEQUENCE [LARGE SCALE GENOMIC DNA]</scope>
    <source>
        <strain evidence="7">CCM 7855</strain>
    </source>
</reference>
<feature type="region of interest" description="Disordered" evidence="4">
    <location>
        <begin position="146"/>
        <end position="166"/>
    </location>
</feature>
<dbReference type="InterPro" id="IPR036388">
    <property type="entry name" value="WH-like_DNA-bd_sf"/>
</dbReference>
<dbReference type="Proteomes" id="UP000632454">
    <property type="component" value="Unassembled WGS sequence"/>
</dbReference>
<keyword evidence="3" id="KW-0804">Transcription</keyword>
<gene>
    <name evidence="6" type="ORF">GCM10007298_22240</name>
</gene>
<dbReference type="PROSITE" id="PS51118">
    <property type="entry name" value="HTH_HXLR"/>
    <property type="match status" value="1"/>
</dbReference>
<proteinExistence type="predicted"/>
<evidence type="ECO:0000256" key="2">
    <source>
        <dbReference type="ARBA" id="ARBA00023125"/>
    </source>
</evidence>
<evidence type="ECO:0000313" key="6">
    <source>
        <dbReference type="EMBL" id="GGF25929.1"/>
    </source>
</evidence>
<keyword evidence="2" id="KW-0238">DNA-binding</keyword>
<dbReference type="Pfam" id="PF01638">
    <property type="entry name" value="HxlR"/>
    <property type="match status" value="1"/>
</dbReference>
<evidence type="ECO:0000256" key="4">
    <source>
        <dbReference type="SAM" id="MobiDB-lite"/>
    </source>
</evidence>
<dbReference type="PANTHER" id="PTHR33204:SF36">
    <property type="entry name" value="TRANSCRIPTIONAL REGULATORY PROTEIN"/>
    <property type="match status" value="1"/>
</dbReference>
<dbReference type="EMBL" id="BMCS01000001">
    <property type="protein sequence ID" value="GGF25929.1"/>
    <property type="molecule type" value="Genomic_DNA"/>
</dbReference>
<dbReference type="Gene3D" id="1.10.10.10">
    <property type="entry name" value="Winged helix-like DNA-binding domain superfamily/Winged helix DNA-binding domain"/>
    <property type="match status" value="1"/>
</dbReference>
<dbReference type="SUPFAM" id="SSF46785">
    <property type="entry name" value="Winged helix' DNA-binding domain"/>
    <property type="match status" value="1"/>
</dbReference>
<keyword evidence="7" id="KW-1185">Reference proteome</keyword>
<feature type="compositionally biased region" description="Basic and acidic residues" evidence="4">
    <location>
        <begin position="157"/>
        <end position="166"/>
    </location>
</feature>
<protein>
    <submittedName>
        <fullName evidence="6">Transcriptional regulator</fullName>
    </submittedName>
</protein>
<dbReference type="InterPro" id="IPR002577">
    <property type="entry name" value="HTH_HxlR"/>
</dbReference>
<keyword evidence="1" id="KW-0805">Transcription regulation</keyword>
<dbReference type="PANTHER" id="PTHR33204">
    <property type="entry name" value="TRANSCRIPTIONAL REGULATOR, MARR FAMILY"/>
    <property type="match status" value="1"/>
</dbReference>
<comment type="caution">
    <text evidence="6">The sequence shown here is derived from an EMBL/GenBank/DDBJ whole genome shotgun (WGS) entry which is preliminary data.</text>
</comment>
<evidence type="ECO:0000256" key="3">
    <source>
        <dbReference type="ARBA" id="ARBA00023163"/>
    </source>
</evidence>
<dbReference type="InterPro" id="IPR036390">
    <property type="entry name" value="WH_DNA-bd_sf"/>
</dbReference>
<feature type="domain" description="HTH hxlR-type" evidence="5">
    <location>
        <begin position="20"/>
        <end position="119"/>
    </location>
</feature>
<accession>A0ABQ1UV09</accession>
<evidence type="ECO:0000256" key="1">
    <source>
        <dbReference type="ARBA" id="ARBA00023015"/>
    </source>
</evidence>
<evidence type="ECO:0000259" key="5">
    <source>
        <dbReference type="PROSITE" id="PS51118"/>
    </source>
</evidence>
<sequence length="166" mass="18676">MPMEFETRLADRDRWRADACSAAKALDLLSTKTVFLVVRECFYGTSRFEDFVDRIGVSAPAVSRALRQLESANVVARTPYREVGARTRDEYRLTAAGEDLLPVVLSLVQWGDAHLQDDGPPLRFVHRTSGDEIRVCVTADPTRDLDSDEISVRATRRPGETPDRRP</sequence>
<organism evidence="6 7">
    <name type="scientific">Williamsia phyllosphaerae</name>
    <dbReference type="NCBI Taxonomy" id="885042"/>
    <lineage>
        <taxon>Bacteria</taxon>
        <taxon>Bacillati</taxon>
        <taxon>Actinomycetota</taxon>
        <taxon>Actinomycetes</taxon>
        <taxon>Mycobacteriales</taxon>
        <taxon>Nocardiaceae</taxon>
        <taxon>Williamsia</taxon>
    </lineage>
</organism>
<name>A0ABQ1UV09_9NOCA</name>